<keyword evidence="2" id="KW-0964">Secreted</keyword>
<dbReference type="InterPro" id="IPR000867">
    <property type="entry name" value="IGFBP-like"/>
</dbReference>
<dbReference type="OrthoDB" id="5976811at2759"/>
<evidence type="ECO:0000256" key="5">
    <source>
        <dbReference type="SAM" id="SignalP"/>
    </source>
</evidence>
<evidence type="ECO:0000313" key="8">
    <source>
        <dbReference type="RefSeq" id="XP_004916243.2"/>
    </source>
</evidence>
<dbReference type="RefSeq" id="XP_004916243.2">
    <property type="nucleotide sequence ID" value="XM_004916186.2"/>
</dbReference>
<dbReference type="Gene3D" id="4.10.40.20">
    <property type="match status" value="1"/>
</dbReference>
<feature type="domain" description="IGFBP N-terminal" evidence="6">
    <location>
        <begin position="20"/>
        <end position="95"/>
    </location>
</feature>
<organism evidence="7 8">
    <name type="scientific">Xenopus tropicalis</name>
    <name type="common">Western clawed frog</name>
    <name type="synonym">Silurana tropicalis</name>
    <dbReference type="NCBI Taxonomy" id="8364"/>
    <lineage>
        <taxon>Eukaryota</taxon>
        <taxon>Metazoa</taxon>
        <taxon>Chordata</taxon>
        <taxon>Craniata</taxon>
        <taxon>Vertebrata</taxon>
        <taxon>Euteleostomi</taxon>
        <taxon>Amphibia</taxon>
        <taxon>Batrachia</taxon>
        <taxon>Anura</taxon>
        <taxon>Pipoidea</taxon>
        <taxon>Pipidae</taxon>
        <taxon>Xenopodinae</taxon>
        <taxon>Xenopus</taxon>
        <taxon>Silurana</taxon>
    </lineage>
</organism>
<dbReference type="AlphaFoldDB" id="A0A8J0R3C1"/>
<evidence type="ECO:0000256" key="3">
    <source>
        <dbReference type="ARBA" id="ARBA00022729"/>
    </source>
</evidence>
<keyword evidence="3 5" id="KW-0732">Signal</keyword>
<dbReference type="Xenbase" id="XB-GENE-29085487">
    <property type="gene designation" value="LOC101731600"/>
</dbReference>
<dbReference type="Proteomes" id="UP000008143">
    <property type="component" value="Chromosome 7"/>
</dbReference>
<name>A0A8J0R3C1_XENTR</name>
<accession>A0A8J0R3C1</accession>
<dbReference type="KEGG" id="xtr:101731600"/>
<protein>
    <submittedName>
        <fullName evidence="8">Cysteine-rich motor neuron 1 protein</fullName>
    </submittedName>
</protein>
<comment type="subcellular location">
    <subcellularLocation>
        <location evidence="1">Secreted</location>
    </subcellularLocation>
</comment>
<gene>
    <name evidence="8 9" type="primary">LOC101731600</name>
</gene>
<keyword evidence="4" id="KW-1015">Disulfide bond</keyword>
<dbReference type="InterPro" id="IPR017891">
    <property type="entry name" value="Insulin_GF-bd_Cys-rich_CS"/>
</dbReference>
<feature type="chain" id="PRO_5035260367" evidence="5">
    <location>
        <begin position="20"/>
        <end position="287"/>
    </location>
</feature>
<evidence type="ECO:0000256" key="1">
    <source>
        <dbReference type="ARBA" id="ARBA00004613"/>
    </source>
</evidence>
<dbReference type="PANTHER" id="PTHR14186">
    <property type="entry name" value="INSULIN-LIKE GROWTH FACTOR BINDING PROTEIN-RELATED"/>
    <property type="match status" value="1"/>
</dbReference>
<proteinExistence type="predicted"/>
<dbReference type="PROSITE" id="PS00222">
    <property type="entry name" value="IGFBP_N_1"/>
    <property type="match status" value="1"/>
</dbReference>
<dbReference type="InterPro" id="IPR011390">
    <property type="entry name" value="IGFBP_rP_mac25"/>
</dbReference>
<dbReference type="GO" id="GO:0005576">
    <property type="term" value="C:extracellular region"/>
    <property type="evidence" value="ECO:0007669"/>
    <property type="project" value="UniProtKB-SubCell"/>
</dbReference>
<evidence type="ECO:0000313" key="7">
    <source>
        <dbReference type="Proteomes" id="UP000008143"/>
    </source>
</evidence>
<evidence type="ECO:0000313" key="9">
    <source>
        <dbReference type="Xenbase" id="XB-GENE-29085487"/>
    </source>
</evidence>
<reference evidence="8" key="1">
    <citation type="submission" date="2025-08" db="UniProtKB">
        <authorList>
            <consortium name="RefSeq"/>
        </authorList>
    </citation>
    <scope>IDENTIFICATION</scope>
    <source>
        <strain evidence="8">Nigerian</strain>
        <tissue evidence="8">Liver and blood</tissue>
    </source>
</reference>
<feature type="signal peptide" evidence="5">
    <location>
        <begin position="1"/>
        <end position="19"/>
    </location>
</feature>
<dbReference type="SMART" id="SM00121">
    <property type="entry name" value="IB"/>
    <property type="match status" value="1"/>
</dbReference>
<dbReference type="InterPro" id="IPR009030">
    <property type="entry name" value="Growth_fac_rcpt_cys_sf"/>
</dbReference>
<evidence type="ECO:0000259" key="6">
    <source>
        <dbReference type="SMART" id="SM00121"/>
    </source>
</evidence>
<dbReference type="GeneID" id="101731600"/>
<evidence type="ECO:0000256" key="2">
    <source>
        <dbReference type="ARBA" id="ARBA00022525"/>
    </source>
</evidence>
<dbReference type="Pfam" id="PF00219">
    <property type="entry name" value="IGFBP"/>
    <property type="match status" value="1"/>
</dbReference>
<sequence length="287" mass="32540">MRFKVIFLIILFNIPGYQAYNCTSCEETTCPPILFGCGSNRAIDPCGCCEHCARGNMQPCGGENWEIGYCNNGLKCAAVNGTGLVEIPNIGICKDLKGFPYKEYFEDNDEICPKQTGCYRVVGNCDCVTKRTCILDFFQYSEEQCNPMRDFLAWEREQEEEKSEKEIKYCFWSGCDITDGKCVCESGICDFNRRFQFRDIWKCNEALVKQRCSNVTCPEVQPIECPIDSVLSQPYTPQGDCCPKVPSFCTCDFGKCDNSCPKGRRKVMIWKSNGIPGSCCDRFRCLI</sequence>
<dbReference type="AGR" id="Xenbase:XB-GENE-29085487"/>
<dbReference type="GO" id="GO:0001558">
    <property type="term" value="P:regulation of cell growth"/>
    <property type="evidence" value="ECO:0007669"/>
    <property type="project" value="InterPro"/>
</dbReference>
<evidence type="ECO:0000256" key="4">
    <source>
        <dbReference type="ARBA" id="ARBA00023157"/>
    </source>
</evidence>
<dbReference type="PANTHER" id="PTHR14186:SF20">
    <property type="entry name" value="CYSTEINE-RICH MOTOR NEURON 1 PROTEIN-LIKE"/>
    <property type="match status" value="1"/>
</dbReference>
<dbReference type="SUPFAM" id="SSF57184">
    <property type="entry name" value="Growth factor receptor domain"/>
    <property type="match status" value="1"/>
</dbReference>
<keyword evidence="7" id="KW-1185">Reference proteome</keyword>
<dbReference type="GO" id="GO:0005520">
    <property type="term" value="F:insulin-like growth factor binding"/>
    <property type="evidence" value="ECO:0007669"/>
    <property type="project" value="InterPro"/>
</dbReference>
<dbReference type="OMA" id="RAYVCEY"/>